<organism evidence="1 2">
    <name type="scientific">Herbiconiux daphne</name>
    <dbReference type="NCBI Taxonomy" id="2970914"/>
    <lineage>
        <taxon>Bacteria</taxon>
        <taxon>Bacillati</taxon>
        <taxon>Actinomycetota</taxon>
        <taxon>Actinomycetes</taxon>
        <taxon>Micrococcales</taxon>
        <taxon>Microbacteriaceae</taxon>
        <taxon>Herbiconiux</taxon>
    </lineage>
</organism>
<gene>
    <name evidence="1" type="ORF">N1032_22040</name>
</gene>
<accession>A0ABT2H947</accession>
<evidence type="ECO:0000313" key="1">
    <source>
        <dbReference type="EMBL" id="MCS5736419.1"/>
    </source>
</evidence>
<dbReference type="Gene3D" id="2.40.500.10">
    <property type="entry name" value="Upper collar protein gp10 (connector protein)"/>
    <property type="match status" value="1"/>
</dbReference>
<comment type="caution">
    <text evidence="1">The sequence shown here is derived from an EMBL/GenBank/DDBJ whole genome shotgun (WGS) entry which is preliminary data.</text>
</comment>
<name>A0ABT2H947_9MICO</name>
<evidence type="ECO:0000313" key="2">
    <source>
        <dbReference type="Proteomes" id="UP001165586"/>
    </source>
</evidence>
<protein>
    <submittedName>
        <fullName evidence="1">Uncharacterized protein</fullName>
    </submittedName>
</protein>
<dbReference type="EMBL" id="JANLCJ010000026">
    <property type="protein sequence ID" value="MCS5736419.1"/>
    <property type="molecule type" value="Genomic_DNA"/>
</dbReference>
<sequence length="83" mass="9336">MAYDYKAKKKNITQLVNYMLTKTLSMFEYAGLPDTIPRKELERLLQVHGYAFITKAPDGKLYAFVGALGGQTKSPYGEPTEIT</sequence>
<keyword evidence="2" id="KW-1185">Reference proteome</keyword>
<dbReference type="Proteomes" id="UP001165586">
    <property type="component" value="Unassembled WGS sequence"/>
</dbReference>
<dbReference type="RefSeq" id="WP_259542341.1">
    <property type="nucleotide sequence ID" value="NZ_JANLCJ010000026.1"/>
</dbReference>
<feature type="non-terminal residue" evidence="1">
    <location>
        <position position="83"/>
    </location>
</feature>
<reference evidence="1" key="1">
    <citation type="submission" date="2022-08" db="EMBL/GenBank/DDBJ databases">
        <authorList>
            <person name="Deng Y."/>
            <person name="Han X.-F."/>
            <person name="Zhang Y.-Q."/>
        </authorList>
    </citation>
    <scope>NUCLEOTIDE SEQUENCE</scope>
    <source>
        <strain evidence="1">CPCC 203386</strain>
    </source>
</reference>
<proteinExistence type="predicted"/>